<dbReference type="AlphaFoldDB" id="V5SH05"/>
<dbReference type="Gene3D" id="3.30.1330.60">
    <property type="entry name" value="OmpA-like domain"/>
    <property type="match status" value="1"/>
</dbReference>
<dbReference type="HOGENOM" id="CLU_582369_0_0_5"/>
<evidence type="ECO:0000256" key="1">
    <source>
        <dbReference type="ARBA" id="ARBA00004442"/>
    </source>
</evidence>
<dbReference type="InterPro" id="IPR013783">
    <property type="entry name" value="Ig-like_fold"/>
</dbReference>
<name>V5SH05_9HYPH</name>
<keyword evidence="8" id="KW-1185">Reference proteome</keyword>
<dbReference type="KEGG" id="hni:W911_09825"/>
<dbReference type="PANTHER" id="PTHR30329:SF20">
    <property type="entry name" value="EXPORTED PROTEIN"/>
    <property type="match status" value="1"/>
</dbReference>
<dbReference type="InterPro" id="IPR006665">
    <property type="entry name" value="OmpA-like"/>
</dbReference>
<feature type="signal peptide" evidence="5">
    <location>
        <begin position="1"/>
        <end position="22"/>
    </location>
</feature>
<evidence type="ECO:0000256" key="5">
    <source>
        <dbReference type="SAM" id="SignalP"/>
    </source>
</evidence>
<protein>
    <recommendedName>
        <fullName evidence="6">OmpA-like domain-containing protein</fullName>
    </recommendedName>
</protein>
<feature type="compositionally biased region" description="Pro residues" evidence="4">
    <location>
        <begin position="156"/>
        <end position="173"/>
    </location>
</feature>
<evidence type="ECO:0000259" key="6">
    <source>
        <dbReference type="PROSITE" id="PS51123"/>
    </source>
</evidence>
<evidence type="ECO:0000313" key="7">
    <source>
        <dbReference type="EMBL" id="AHB50166.1"/>
    </source>
</evidence>
<feature type="compositionally biased region" description="Basic and acidic residues" evidence="4">
    <location>
        <begin position="204"/>
        <end position="240"/>
    </location>
</feature>
<evidence type="ECO:0000256" key="2">
    <source>
        <dbReference type="ARBA" id="ARBA00023136"/>
    </source>
</evidence>
<feature type="domain" description="OmpA-like" evidence="6">
    <location>
        <begin position="350"/>
        <end position="469"/>
    </location>
</feature>
<dbReference type="PATRIC" id="fig|1029756.8.peg.2045"/>
<evidence type="ECO:0000256" key="3">
    <source>
        <dbReference type="PROSITE-ProRule" id="PRU00473"/>
    </source>
</evidence>
<feature type="compositionally biased region" description="Low complexity" evidence="4">
    <location>
        <begin position="279"/>
        <end position="318"/>
    </location>
</feature>
<feature type="region of interest" description="Disordered" evidence="4">
    <location>
        <begin position="149"/>
        <end position="330"/>
    </location>
</feature>
<evidence type="ECO:0000313" key="8">
    <source>
        <dbReference type="Proteomes" id="UP000018542"/>
    </source>
</evidence>
<feature type="compositionally biased region" description="Polar residues" evidence="4">
    <location>
        <begin position="37"/>
        <end position="47"/>
    </location>
</feature>
<dbReference type="InterPro" id="IPR006664">
    <property type="entry name" value="OMP_bac"/>
</dbReference>
<dbReference type="PROSITE" id="PS51123">
    <property type="entry name" value="OMPA_2"/>
    <property type="match status" value="1"/>
</dbReference>
<dbReference type="SUPFAM" id="SSF103088">
    <property type="entry name" value="OmpA-like"/>
    <property type="match status" value="1"/>
</dbReference>
<dbReference type="PRINTS" id="PR00833">
    <property type="entry name" value="POAALLERGEN"/>
</dbReference>
<comment type="subcellular location">
    <subcellularLocation>
        <location evidence="1">Cell outer membrane</location>
    </subcellularLocation>
</comment>
<dbReference type="PANTHER" id="PTHR30329">
    <property type="entry name" value="STATOR ELEMENT OF FLAGELLAR MOTOR COMPLEX"/>
    <property type="match status" value="1"/>
</dbReference>
<feature type="region of interest" description="Disordered" evidence="4">
    <location>
        <begin position="37"/>
        <end position="65"/>
    </location>
</feature>
<dbReference type="OrthoDB" id="9814546at2"/>
<dbReference type="PRINTS" id="PR01021">
    <property type="entry name" value="OMPADOMAIN"/>
</dbReference>
<dbReference type="Pfam" id="PF00691">
    <property type="entry name" value="OmpA"/>
    <property type="match status" value="1"/>
</dbReference>
<dbReference type="Gene3D" id="2.60.40.10">
    <property type="entry name" value="Immunoglobulins"/>
    <property type="match status" value="1"/>
</dbReference>
<reference evidence="7 8" key="1">
    <citation type="journal article" date="2014" name="Genome Announc.">
        <title>Complete Genome Sequence of Hyphomicrobium nitrativorans Strain NL23, a Denitrifying Bacterium Isolated from Biofilm of a Methanol-Fed Denitrification System Treating Seawater at the Montreal Biodome.</title>
        <authorList>
            <person name="Martineau C."/>
            <person name="Villeneuve C."/>
            <person name="Mauffrey F."/>
            <person name="Villemur R."/>
        </authorList>
    </citation>
    <scope>NUCLEOTIDE SEQUENCE [LARGE SCALE GENOMIC DNA]</scope>
    <source>
        <strain evidence="7">NL23</strain>
    </source>
</reference>
<keyword evidence="2 3" id="KW-0472">Membrane</keyword>
<sequence>MLRRTALVLLGLLVTAAAGIFAADRLGMDLPWTVASTQAPEQPSTENEAPRAPGEAPSKASASAERAIEDTVAALAGDTAADTQPPPGDVALDISRISPDGPSVFAGRAEPRAYITVYADGKSAGTVQADDGGSWSLSTEHKFAGADPTITFESAPTPPAKSEPAPAPEPSVTPPSSTTETAAAEAAPATEQVTEDAPAAAGDVMRKFEELVSEAREDAAREKEAEEKAAREKKEAERRQLAQAQTQAALKAQREAEQAAAEAARKDAAKRETERQTVAAAATATPASSAATDKPQAEAATEEPAASSDTTASASADAVPGGKSTVEGDAAQKDTETKAAMLAAPGKAAKPAAQAPIPVPIMFVYNQAALTVEGERAAELLLEYLLLKRLDSVELTGHADERGTHNYNFDLSRERLEAVSRILTDGGYKGKLTLTPKGKTEPFKGIDRKKYRGEALYQFDRRVELRVTR</sequence>
<gene>
    <name evidence="7" type="ORF">W911_09825</name>
</gene>
<accession>V5SH05</accession>
<dbReference type="Proteomes" id="UP000018542">
    <property type="component" value="Chromosome"/>
</dbReference>
<evidence type="ECO:0000256" key="4">
    <source>
        <dbReference type="SAM" id="MobiDB-lite"/>
    </source>
</evidence>
<dbReference type="STRING" id="1029756.W911_09825"/>
<dbReference type="GO" id="GO:0009279">
    <property type="term" value="C:cell outer membrane"/>
    <property type="evidence" value="ECO:0007669"/>
    <property type="project" value="UniProtKB-SubCell"/>
</dbReference>
<dbReference type="InterPro" id="IPR050330">
    <property type="entry name" value="Bact_OuterMem_StrucFunc"/>
</dbReference>
<feature type="chain" id="PRO_5004740646" description="OmpA-like domain-containing protein" evidence="5">
    <location>
        <begin position="23"/>
        <end position="469"/>
    </location>
</feature>
<feature type="compositionally biased region" description="Low complexity" evidence="4">
    <location>
        <begin position="174"/>
        <end position="191"/>
    </location>
</feature>
<proteinExistence type="predicted"/>
<feature type="compositionally biased region" description="Basic and acidic residues" evidence="4">
    <location>
        <begin position="252"/>
        <end position="275"/>
    </location>
</feature>
<dbReference type="EMBL" id="CP006912">
    <property type="protein sequence ID" value="AHB50166.1"/>
    <property type="molecule type" value="Genomic_DNA"/>
</dbReference>
<dbReference type="InterPro" id="IPR036737">
    <property type="entry name" value="OmpA-like_sf"/>
</dbReference>
<dbReference type="RefSeq" id="WP_023787326.1">
    <property type="nucleotide sequence ID" value="NC_022997.1"/>
</dbReference>
<keyword evidence="5" id="KW-0732">Signal</keyword>
<organism evidence="7 8">
    <name type="scientific">Hyphomicrobium nitrativorans NL23</name>
    <dbReference type="NCBI Taxonomy" id="1029756"/>
    <lineage>
        <taxon>Bacteria</taxon>
        <taxon>Pseudomonadati</taxon>
        <taxon>Pseudomonadota</taxon>
        <taxon>Alphaproteobacteria</taxon>
        <taxon>Hyphomicrobiales</taxon>
        <taxon>Hyphomicrobiaceae</taxon>
        <taxon>Hyphomicrobium</taxon>
    </lineage>
</organism>
<feature type="compositionally biased region" description="Low complexity" evidence="4">
    <location>
        <begin position="241"/>
        <end position="251"/>
    </location>
</feature>